<evidence type="ECO:0000313" key="3">
    <source>
        <dbReference type="Proteomes" id="UP000059680"/>
    </source>
</evidence>
<feature type="compositionally biased region" description="Basic and acidic residues" evidence="1">
    <location>
        <begin position="155"/>
        <end position="164"/>
    </location>
</feature>
<accession>A0A0N7KRA3</accession>
<keyword evidence="3" id="KW-1185">Reference proteome</keyword>
<dbReference type="PaxDb" id="39947-A0A0N7KRA3"/>
<feature type="region of interest" description="Disordered" evidence="1">
    <location>
        <begin position="1"/>
        <end position="124"/>
    </location>
</feature>
<dbReference type="InParanoid" id="A0A0N7KRA3"/>
<feature type="region of interest" description="Disordered" evidence="1">
    <location>
        <begin position="137"/>
        <end position="164"/>
    </location>
</feature>
<evidence type="ECO:0000256" key="1">
    <source>
        <dbReference type="SAM" id="MobiDB-lite"/>
    </source>
</evidence>
<dbReference type="EMBL" id="AP014965">
    <property type="protein sequence ID" value="BAT09458.1"/>
    <property type="molecule type" value="Genomic_DNA"/>
</dbReference>
<name>A0A0N7KRA3_ORYSJ</name>
<sequence>MTTTHRCEPGRRRGGGHQPQRQPPPPPTSPHPTMMTTTHVHEAGRRKGDGRWSGGGQQPRHQPPRPSWGEQRRWRTTPPLPTRPRGAEASTATSPHLLQAARREENRRKKRSAADPSNILSLSLSPDWIETLAAGEAAGHGRSVRRAWAPAAADGGRDERRPSI</sequence>
<feature type="compositionally biased region" description="Pro residues" evidence="1">
    <location>
        <begin position="21"/>
        <end position="30"/>
    </location>
</feature>
<feature type="compositionally biased region" description="Basic and acidic residues" evidence="1">
    <location>
        <begin position="39"/>
        <end position="50"/>
    </location>
</feature>
<reference evidence="2 3" key="2">
    <citation type="journal article" date="2013" name="Plant Cell Physiol.">
        <title>Rice Annotation Project Database (RAP-DB): an integrative and interactive database for rice genomics.</title>
        <authorList>
            <person name="Sakai H."/>
            <person name="Lee S.S."/>
            <person name="Tanaka T."/>
            <person name="Numa H."/>
            <person name="Kim J."/>
            <person name="Kawahara Y."/>
            <person name="Wakimoto H."/>
            <person name="Yang C.C."/>
            <person name="Iwamoto M."/>
            <person name="Abe T."/>
            <person name="Yamada Y."/>
            <person name="Muto A."/>
            <person name="Inokuchi H."/>
            <person name="Ikemura T."/>
            <person name="Matsumoto T."/>
            <person name="Sasaki T."/>
            <person name="Itoh T."/>
        </authorList>
    </citation>
    <scope>NUCLEOTIDE SEQUENCE [LARGE SCALE GENOMIC DNA]</scope>
    <source>
        <strain evidence="3">cv. Nipponbare</strain>
    </source>
</reference>
<protein>
    <submittedName>
        <fullName evidence="2">Os09g0566000 protein</fullName>
    </submittedName>
</protein>
<gene>
    <name evidence="2" type="ordered locus">Os09g0566000</name>
    <name evidence="2" type="ORF">OSNPB_090566000</name>
</gene>
<reference evidence="2 3" key="3">
    <citation type="journal article" date="2013" name="Rice">
        <title>Improvement of the Oryza sativa Nipponbare reference genome using next generation sequence and optical map data.</title>
        <authorList>
            <person name="Kawahara Y."/>
            <person name="de la Bastide M."/>
            <person name="Hamilton J.P."/>
            <person name="Kanamori H."/>
            <person name="McCombie W.R."/>
            <person name="Ouyang S."/>
            <person name="Schwartz D.C."/>
            <person name="Tanaka T."/>
            <person name="Wu J."/>
            <person name="Zhou S."/>
            <person name="Childs K.L."/>
            <person name="Davidson R.M."/>
            <person name="Lin H."/>
            <person name="Quesada-Ocampo L."/>
            <person name="Vaillancourt B."/>
            <person name="Sakai H."/>
            <person name="Lee S.S."/>
            <person name="Kim J."/>
            <person name="Numa H."/>
            <person name="Itoh T."/>
            <person name="Buell C.R."/>
            <person name="Matsumoto T."/>
        </authorList>
    </citation>
    <scope>NUCLEOTIDE SEQUENCE [LARGE SCALE GENOMIC DNA]</scope>
    <source>
        <strain evidence="3">cv. Nipponbare</strain>
    </source>
</reference>
<dbReference type="AlphaFoldDB" id="A0A0N7KRA3"/>
<organism evidence="2 3">
    <name type="scientific">Oryza sativa subsp. japonica</name>
    <name type="common">Rice</name>
    <dbReference type="NCBI Taxonomy" id="39947"/>
    <lineage>
        <taxon>Eukaryota</taxon>
        <taxon>Viridiplantae</taxon>
        <taxon>Streptophyta</taxon>
        <taxon>Embryophyta</taxon>
        <taxon>Tracheophyta</taxon>
        <taxon>Spermatophyta</taxon>
        <taxon>Magnoliopsida</taxon>
        <taxon>Liliopsida</taxon>
        <taxon>Poales</taxon>
        <taxon>Poaceae</taxon>
        <taxon>BOP clade</taxon>
        <taxon>Oryzoideae</taxon>
        <taxon>Oryzeae</taxon>
        <taxon>Oryzinae</taxon>
        <taxon>Oryza</taxon>
        <taxon>Oryza sativa</taxon>
    </lineage>
</organism>
<feature type="compositionally biased region" description="Basic and acidic residues" evidence="1">
    <location>
        <begin position="1"/>
        <end position="11"/>
    </location>
</feature>
<proteinExistence type="predicted"/>
<dbReference type="Proteomes" id="UP000059680">
    <property type="component" value="Chromosome 9"/>
</dbReference>
<reference evidence="3" key="1">
    <citation type="journal article" date="2005" name="Nature">
        <title>The map-based sequence of the rice genome.</title>
        <authorList>
            <consortium name="International rice genome sequencing project (IRGSP)"/>
            <person name="Matsumoto T."/>
            <person name="Wu J."/>
            <person name="Kanamori H."/>
            <person name="Katayose Y."/>
            <person name="Fujisawa M."/>
            <person name="Namiki N."/>
            <person name="Mizuno H."/>
            <person name="Yamamoto K."/>
            <person name="Antonio B.A."/>
            <person name="Baba T."/>
            <person name="Sakata K."/>
            <person name="Nagamura Y."/>
            <person name="Aoki H."/>
            <person name="Arikawa K."/>
            <person name="Arita K."/>
            <person name="Bito T."/>
            <person name="Chiden Y."/>
            <person name="Fujitsuka N."/>
            <person name="Fukunaka R."/>
            <person name="Hamada M."/>
            <person name="Harada C."/>
            <person name="Hayashi A."/>
            <person name="Hijishita S."/>
            <person name="Honda M."/>
            <person name="Hosokawa S."/>
            <person name="Ichikawa Y."/>
            <person name="Idonuma A."/>
            <person name="Iijima M."/>
            <person name="Ikeda M."/>
            <person name="Ikeno M."/>
            <person name="Ito K."/>
            <person name="Ito S."/>
            <person name="Ito T."/>
            <person name="Ito Y."/>
            <person name="Ito Y."/>
            <person name="Iwabuchi A."/>
            <person name="Kamiya K."/>
            <person name="Karasawa W."/>
            <person name="Kurita K."/>
            <person name="Katagiri S."/>
            <person name="Kikuta A."/>
            <person name="Kobayashi H."/>
            <person name="Kobayashi N."/>
            <person name="Machita K."/>
            <person name="Maehara T."/>
            <person name="Masukawa M."/>
            <person name="Mizubayashi T."/>
            <person name="Mukai Y."/>
            <person name="Nagasaki H."/>
            <person name="Nagata Y."/>
            <person name="Naito S."/>
            <person name="Nakashima M."/>
            <person name="Nakama Y."/>
            <person name="Nakamichi Y."/>
            <person name="Nakamura M."/>
            <person name="Meguro A."/>
            <person name="Negishi M."/>
            <person name="Ohta I."/>
            <person name="Ohta T."/>
            <person name="Okamoto M."/>
            <person name="Ono N."/>
            <person name="Saji S."/>
            <person name="Sakaguchi M."/>
            <person name="Sakai K."/>
            <person name="Shibata M."/>
            <person name="Shimokawa T."/>
            <person name="Song J."/>
            <person name="Takazaki Y."/>
            <person name="Terasawa K."/>
            <person name="Tsugane M."/>
            <person name="Tsuji K."/>
            <person name="Ueda S."/>
            <person name="Waki K."/>
            <person name="Yamagata H."/>
            <person name="Yamamoto M."/>
            <person name="Yamamoto S."/>
            <person name="Yamane H."/>
            <person name="Yoshiki S."/>
            <person name="Yoshihara R."/>
            <person name="Yukawa K."/>
            <person name="Zhong H."/>
            <person name="Yano M."/>
            <person name="Yuan Q."/>
            <person name="Ouyang S."/>
            <person name="Liu J."/>
            <person name="Jones K.M."/>
            <person name="Gansberger K."/>
            <person name="Moffat K."/>
            <person name="Hill J."/>
            <person name="Bera J."/>
            <person name="Fadrosh D."/>
            <person name="Jin S."/>
            <person name="Johri S."/>
            <person name="Kim M."/>
            <person name="Overton L."/>
            <person name="Reardon M."/>
            <person name="Tsitrin T."/>
            <person name="Vuong H."/>
            <person name="Weaver B."/>
            <person name="Ciecko A."/>
            <person name="Tallon L."/>
            <person name="Jackson J."/>
            <person name="Pai G."/>
            <person name="Aken S.V."/>
            <person name="Utterback T."/>
            <person name="Reidmuller S."/>
            <person name="Feldblyum T."/>
            <person name="Hsiao J."/>
            <person name="Zismann V."/>
            <person name="Iobst S."/>
            <person name="de Vazeille A.R."/>
            <person name="Buell C.R."/>
            <person name="Ying K."/>
            <person name="Li Y."/>
            <person name="Lu T."/>
            <person name="Huang Y."/>
            <person name="Zhao Q."/>
            <person name="Feng Q."/>
            <person name="Zhang L."/>
            <person name="Zhu J."/>
            <person name="Weng Q."/>
            <person name="Mu J."/>
            <person name="Lu Y."/>
            <person name="Fan D."/>
            <person name="Liu Y."/>
            <person name="Guan J."/>
            <person name="Zhang Y."/>
            <person name="Yu S."/>
            <person name="Liu X."/>
            <person name="Zhang Y."/>
            <person name="Hong G."/>
            <person name="Han B."/>
            <person name="Choisne N."/>
            <person name="Demange N."/>
            <person name="Orjeda G."/>
            <person name="Samain S."/>
            <person name="Cattolico L."/>
            <person name="Pelletier E."/>
            <person name="Couloux A."/>
            <person name="Segurens B."/>
            <person name="Wincker P."/>
            <person name="D'Hont A."/>
            <person name="Scarpelli C."/>
            <person name="Weissenbach J."/>
            <person name="Salanoubat M."/>
            <person name="Quetier F."/>
            <person name="Yu Y."/>
            <person name="Kim H.R."/>
            <person name="Rambo T."/>
            <person name="Currie J."/>
            <person name="Collura K."/>
            <person name="Luo M."/>
            <person name="Yang T."/>
            <person name="Ammiraju J.S.S."/>
            <person name="Engler F."/>
            <person name="Soderlund C."/>
            <person name="Wing R.A."/>
            <person name="Palmer L.E."/>
            <person name="de la Bastide M."/>
            <person name="Spiegel L."/>
            <person name="Nascimento L."/>
            <person name="Zutavern T."/>
            <person name="O'Shaughnessy A."/>
            <person name="Dike S."/>
            <person name="Dedhia N."/>
            <person name="Preston R."/>
            <person name="Balija V."/>
            <person name="McCombie W.R."/>
            <person name="Chow T."/>
            <person name="Chen H."/>
            <person name="Chung M."/>
            <person name="Chen C."/>
            <person name="Shaw J."/>
            <person name="Wu H."/>
            <person name="Hsiao K."/>
            <person name="Chao Y."/>
            <person name="Chu M."/>
            <person name="Cheng C."/>
            <person name="Hour A."/>
            <person name="Lee P."/>
            <person name="Lin S."/>
            <person name="Lin Y."/>
            <person name="Liou J."/>
            <person name="Liu S."/>
            <person name="Hsing Y."/>
            <person name="Raghuvanshi S."/>
            <person name="Mohanty A."/>
            <person name="Bharti A.K."/>
            <person name="Gaur A."/>
            <person name="Gupta V."/>
            <person name="Kumar D."/>
            <person name="Ravi V."/>
            <person name="Vij S."/>
            <person name="Kapur A."/>
            <person name="Khurana P."/>
            <person name="Khurana P."/>
            <person name="Khurana J.P."/>
            <person name="Tyagi A.K."/>
            <person name="Gaikwad K."/>
            <person name="Singh A."/>
            <person name="Dalal V."/>
            <person name="Srivastava S."/>
            <person name="Dixit A."/>
            <person name="Pal A.K."/>
            <person name="Ghazi I.A."/>
            <person name="Yadav M."/>
            <person name="Pandit A."/>
            <person name="Bhargava A."/>
            <person name="Sureshbabu K."/>
            <person name="Batra K."/>
            <person name="Sharma T.R."/>
            <person name="Mohapatra T."/>
            <person name="Singh N.K."/>
            <person name="Messing J."/>
            <person name="Nelson A.B."/>
            <person name="Fuks G."/>
            <person name="Kavchok S."/>
            <person name="Keizer G."/>
            <person name="Linton E."/>
            <person name="Llaca V."/>
            <person name="Song R."/>
            <person name="Tanyolac B."/>
            <person name="Young S."/>
            <person name="Ho-Il K."/>
            <person name="Hahn J.H."/>
            <person name="Sangsakoo G."/>
            <person name="Vanavichit A."/>
            <person name="de Mattos Luiz.A.T."/>
            <person name="Zimmer P.D."/>
            <person name="Malone G."/>
            <person name="Dellagostin O."/>
            <person name="de Oliveira A.C."/>
            <person name="Bevan M."/>
            <person name="Bancroft I."/>
            <person name="Minx P."/>
            <person name="Cordum H."/>
            <person name="Wilson R."/>
            <person name="Cheng Z."/>
            <person name="Jin W."/>
            <person name="Jiang J."/>
            <person name="Leong S.A."/>
            <person name="Iwama H."/>
            <person name="Gojobori T."/>
            <person name="Itoh T."/>
            <person name="Niimura Y."/>
            <person name="Fujii Y."/>
            <person name="Habara T."/>
            <person name="Sakai H."/>
            <person name="Sato Y."/>
            <person name="Wilson G."/>
            <person name="Kumar K."/>
            <person name="McCouch S."/>
            <person name="Juretic N."/>
            <person name="Hoen D."/>
            <person name="Wright S."/>
            <person name="Bruskiewich R."/>
            <person name="Bureau T."/>
            <person name="Miyao A."/>
            <person name="Hirochika H."/>
            <person name="Nishikawa T."/>
            <person name="Kadowaki K."/>
            <person name="Sugiura M."/>
            <person name="Burr B."/>
            <person name="Sasaki T."/>
        </authorList>
    </citation>
    <scope>NUCLEOTIDE SEQUENCE [LARGE SCALE GENOMIC DNA]</scope>
    <source>
        <strain evidence="3">cv. Nipponbare</strain>
    </source>
</reference>
<evidence type="ECO:0000313" key="2">
    <source>
        <dbReference type="EMBL" id="BAT09458.1"/>
    </source>
</evidence>